<keyword evidence="1" id="KW-0472">Membrane</keyword>
<keyword evidence="1" id="KW-0812">Transmembrane</keyword>
<protein>
    <submittedName>
        <fullName evidence="2">Uncharacterized protein</fullName>
    </submittedName>
</protein>
<gene>
    <name evidence="2" type="ORF">SAMN04489712_102533</name>
</gene>
<evidence type="ECO:0000313" key="3">
    <source>
        <dbReference type="Proteomes" id="UP000236723"/>
    </source>
</evidence>
<feature type="transmembrane region" description="Helical" evidence="1">
    <location>
        <begin position="6"/>
        <end position="29"/>
    </location>
</feature>
<name>A0A1H5VZI3_9ACTN</name>
<reference evidence="3" key="1">
    <citation type="submission" date="2016-10" db="EMBL/GenBank/DDBJ databases">
        <authorList>
            <person name="Varghese N."/>
            <person name="Submissions S."/>
        </authorList>
    </citation>
    <scope>NUCLEOTIDE SEQUENCE [LARGE SCALE GENOMIC DNA]</scope>
    <source>
        <strain evidence="3">DSM 43163</strain>
    </source>
</reference>
<dbReference type="OrthoDB" id="5190934at2"/>
<proteinExistence type="predicted"/>
<sequence>MNRADLAIVISLISTSITATGVAWQLVLYRLSGARLQVRLIPAAIDIHETVVSGPDKGWSDLPLRGLQKWKVDVSKIQVTNIGRTAVSVSAMSLDIKGVYPFRRGRFTISGLPVPVRGGNKDEVIRLEAGATANMYFDFWPLIEEAKKRQADNGKSGAIYIRGSVLPAGRRACRSSWRKRWKILPEQRVLRRDETVTRELNAYRTLWSHLHRDPEKFGLVGAAWYSLIPELKGEISLAKVKEHLEPLLGPTHHIIAHDVYSALSEPE</sequence>
<keyword evidence="1" id="KW-1133">Transmembrane helix</keyword>
<accession>A0A1H5VZI3</accession>
<evidence type="ECO:0000313" key="2">
    <source>
        <dbReference type="EMBL" id="SEF92682.1"/>
    </source>
</evidence>
<dbReference type="AlphaFoldDB" id="A0A1H5VZI3"/>
<keyword evidence="3" id="KW-1185">Reference proteome</keyword>
<dbReference type="EMBL" id="FNVO01000002">
    <property type="protein sequence ID" value="SEF92682.1"/>
    <property type="molecule type" value="Genomic_DNA"/>
</dbReference>
<dbReference type="RefSeq" id="WP_146087274.1">
    <property type="nucleotide sequence ID" value="NZ_FNVO01000002.1"/>
</dbReference>
<evidence type="ECO:0000256" key="1">
    <source>
        <dbReference type="SAM" id="Phobius"/>
    </source>
</evidence>
<organism evidence="2 3">
    <name type="scientific">Thermomonospora echinospora</name>
    <dbReference type="NCBI Taxonomy" id="1992"/>
    <lineage>
        <taxon>Bacteria</taxon>
        <taxon>Bacillati</taxon>
        <taxon>Actinomycetota</taxon>
        <taxon>Actinomycetes</taxon>
        <taxon>Streptosporangiales</taxon>
        <taxon>Thermomonosporaceae</taxon>
        <taxon>Thermomonospora</taxon>
    </lineage>
</organism>
<dbReference type="Proteomes" id="UP000236723">
    <property type="component" value="Unassembled WGS sequence"/>
</dbReference>